<evidence type="ECO:0000313" key="14">
    <source>
        <dbReference type="EMBL" id="KAI7813566.1"/>
    </source>
</evidence>
<feature type="domain" description="Reverse transcriptase" evidence="12">
    <location>
        <begin position="400"/>
        <end position="579"/>
    </location>
</feature>
<dbReference type="Proteomes" id="UP001059041">
    <property type="component" value="Linkage Group LG2"/>
</dbReference>
<dbReference type="InterPro" id="IPR043128">
    <property type="entry name" value="Rev_trsase/Diguanyl_cyclase"/>
</dbReference>
<dbReference type="Gene3D" id="1.10.340.70">
    <property type="match status" value="1"/>
</dbReference>
<dbReference type="Pfam" id="PF00078">
    <property type="entry name" value="RVT_1"/>
    <property type="match status" value="1"/>
</dbReference>
<dbReference type="GO" id="GO:0004523">
    <property type="term" value="F:RNA-DNA hybrid ribonuclease activity"/>
    <property type="evidence" value="ECO:0007669"/>
    <property type="project" value="UniProtKB-EC"/>
</dbReference>
<dbReference type="CDD" id="cd01647">
    <property type="entry name" value="RT_LTR"/>
    <property type="match status" value="1"/>
</dbReference>
<dbReference type="AlphaFoldDB" id="A0A9W8CAI6"/>
<dbReference type="Pfam" id="PF17921">
    <property type="entry name" value="Integrase_H2C2"/>
    <property type="match status" value="1"/>
</dbReference>
<keyword evidence="4" id="KW-0808">Transferase</keyword>
<feature type="region of interest" description="Disordered" evidence="11">
    <location>
        <begin position="1115"/>
        <end position="1183"/>
    </location>
</feature>
<dbReference type="InterPro" id="IPR041373">
    <property type="entry name" value="RT_RNaseH"/>
</dbReference>
<dbReference type="SUPFAM" id="SSF53098">
    <property type="entry name" value="Ribonuclease H-like"/>
    <property type="match status" value="1"/>
</dbReference>
<evidence type="ECO:0000256" key="9">
    <source>
        <dbReference type="ARBA" id="ARBA00022918"/>
    </source>
</evidence>
<dbReference type="Gene3D" id="3.30.420.10">
    <property type="entry name" value="Ribonuclease H-like superfamily/Ribonuclease H"/>
    <property type="match status" value="1"/>
</dbReference>
<dbReference type="EC" id="3.1.26.4" evidence="2"/>
<feature type="domain" description="Integrase catalytic" evidence="13">
    <location>
        <begin position="932"/>
        <end position="1031"/>
    </location>
</feature>
<dbReference type="EC" id="2.7.7.49" evidence="3"/>
<dbReference type="GO" id="GO:0003676">
    <property type="term" value="F:nucleic acid binding"/>
    <property type="evidence" value="ECO:0007669"/>
    <property type="project" value="InterPro"/>
</dbReference>
<dbReference type="FunFam" id="3.30.70.270:FF:000026">
    <property type="entry name" value="Transposon Ty3-G Gag-Pol polyprotein"/>
    <property type="match status" value="1"/>
</dbReference>
<dbReference type="Gene3D" id="3.10.10.10">
    <property type="entry name" value="HIV Type 1 Reverse Transcriptase, subunit A, domain 1"/>
    <property type="match status" value="1"/>
</dbReference>
<dbReference type="InterPro" id="IPR036397">
    <property type="entry name" value="RNaseH_sf"/>
</dbReference>
<comment type="caution">
    <text evidence="14">The sequence shown here is derived from an EMBL/GenBank/DDBJ whole genome shotgun (WGS) entry which is preliminary data.</text>
</comment>
<evidence type="ECO:0000256" key="3">
    <source>
        <dbReference type="ARBA" id="ARBA00012493"/>
    </source>
</evidence>
<dbReference type="InterPro" id="IPR001584">
    <property type="entry name" value="Integrase_cat-core"/>
</dbReference>
<dbReference type="InterPro" id="IPR000477">
    <property type="entry name" value="RT_dom"/>
</dbReference>
<keyword evidence="8" id="KW-0378">Hydrolase</keyword>
<organism evidence="14 15">
    <name type="scientific">Triplophysa rosa</name>
    <name type="common">Cave loach</name>
    <dbReference type="NCBI Taxonomy" id="992332"/>
    <lineage>
        <taxon>Eukaryota</taxon>
        <taxon>Metazoa</taxon>
        <taxon>Chordata</taxon>
        <taxon>Craniata</taxon>
        <taxon>Vertebrata</taxon>
        <taxon>Euteleostomi</taxon>
        <taxon>Actinopterygii</taxon>
        <taxon>Neopterygii</taxon>
        <taxon>Teleostei</taxon>
        <taxon>Ostariophysi</taxon>
        <taxon>Cypriniformes</taxon>
        <taxon>Nemacheilidae</taxon>
        <taxon>Triplophysa</taxon>
    </lineage>
</organism>
<dbReference type="PANTHER" id="PTHR37984">
    <property type="entry name" value="PROTEIN CBG26694"/>
    <property type="match status" value="1"/>
</dbReference>
<dbReference type="EMBL" id="JAFHDT010000002">
    <property type="protein sequence ID" value="KAI7813566.1"/>
    <property type="molecule type" value="Genomic_DNA"/>
</dbReference>
<keyword evidence="9" id="KW-0695">RNA-directed DNA polymerase</keyword>
<feature type="compositionally biased region" description="Polar residues" evidence="11">
    <location>
        <begin position="1152"/>
        <end position="1168"/>
    </location>
</feature>
<evidence type="ECO:0000256" key="11">
    <source>
        <dbReference type="SAM" id="MobiDB-lite"/>
    </source>
</evidence>
<evidence type="ECO:0000259" key="13">
    <source>
        <dbReference type="PROSITE" id="PS50994"/>
    </source>
</evidence>
<reference evidence="14" key="1">
    <citation type="submission" date="2021-02" db="EMBL/GenBank/DDBJ databases">
        <title>Comparative genomics reveals that relaxation of natural selection precedes convergent phenotypic evolution of cavefish.</title>
        <authorList>
            <person name="Peng Z."/>
        </authorList>
    </citation>
    <scope>NUCLEOTIDE SEQUENCE</scope>
    <source>
        <tissue evidence="14">Muscle</tissue>
    </source>
</reference>
<evidence type="ECO:0000256" key="6">
    <source>
        <dbReference type="ARBA" id="ARBA00022722"/>
    </source>
</evidence>
<dbReference type="Pfam" id="PF17917">
    <property type="entry name" value="RT_RNaseH"/>
    <property type="match status" value="1"/>
</dbReference>
<dbReference type="InterPro" id="IPR012337">
    <property type="entry name" value="RNaseH-like_sf"/>
</dbReference>
<sequence length="1183" mass="134130">MSMIGSFATFDSNVEDWGTYVERVELYCKANEVADEKKVSVLLSVMGVKTYGLLRSLLTPEKPADKTFKEIVDILHEHLNPKPLVIAERSRFHKRNQAKVESISEYMAELRRLSEHCQFGAGLTDALRDRLVCGMHNESTQKRLLTEKDLTLERALNIAVSMETDKDCRKCHKKGNIERVCKTAKWKTHKDRTHKVKRKATNVHQVTENETNTSSDSDDLSCLELYSINETDRRVIWLTPEVSGVKLKMELDTGSALSVISTADYKKLFPELPLQKTSVILKTYTGKKVSPKGKLKVDVKYNENTQQLDLYVLETEGPALFGRECLRKIPLDWHAIKSLNMSSHVTSKDAQKTLAQILENAAPVFQKGIGTLKGIKARLELKRDISPKFLKARSVSYALRPKVEAELGNLEKTGILTKVDRNKAGSVHICGDFKATINPVLHTVQYPLPRIEDIFASLSGGECFTKLDLAQAYLQMEMEDSSKKVLTINTQKGLYQYNRLVFGIASAPALWQKAMDQVLQDVPGTQCYLDDIIVTGKDDTEHLQNLQQVLTRLSEYGLRANKEKCEFFKKQISYCGHVIDKDGLHKSQDKLEAVLNAPCPQNVSQLRSYLGLVNYYHKFLPNLSTVLHPLNALLQTKTQWKWTDSSEQAFKETKRLITSDVVLAHFNPSVPIRLACDASPYGIGAVLEALSLVWGLKKFHRYLYGQRFTLVTDHQPLVSIFNCRKGVSAMASARLQRWSHFLGAHQYDIEYKSTKLHCNADGLSRLPLQMTQSSDTMDPADLPVTNALIQKETRNDATLSKIYEITVRGWPKHGNSLYPAFSSRRDQLSVCRGTLMCGLRVVIPSKLCRKMLDNLNEGHLGTVKMKNLARSYMWWPGIDKQIEDLTKACSGCQKVQNSPPLAALHPWEWPSTPWQRVHIDFSGPFKDPMFLIAVDAHSKWPEVLPMKTTTSEKTVSFMKQHGIKHITSAPYHPAMNGLVERFVQTFKKAMKAMDNDNIPLQHKIDNVLFMYRNAVHATTGQPPAMIFFKRNLRSRLDLIKPNVRWYVENKQFASIKDRPTKTFRVGQEVLARDYRMEKWQPGTIVTRTGPLSYAVKVGEATWRRHAEQLVDCQVKSASSPVSDSNKKEDDVVDVVSSAPVEGNDSDHRVSTAEVTNSVVSEPQISSQRRYPERCRKPPQRFDL</sequence>
<dbReference type="InterPro" id="IPR043502">
    <property type="entry name" value="DNA/RNA_pol_sf"/>
</dbReference>
<dbReference type="FunFam" id="1.10.340.70:FF:000003">
    <property type="entry name" value="Protein CBG25708"/>
    <property type="match status" value="1"/>
</dbReference>
<accession>A0A9W8CAI6</accession>
<dbReference type="GO" id="GO:0015074">
    <property type="term" value="P:DNA integration"/>
    <property type="evidence" value="ECO:0007669"/>
    <property type="project" value="InterPro"/>
</dbReference>
<name>A0A9W8CAI6_TRIRA</name>
<dbReference type="SUPFAM" id="SSF56672">
    <property type="entry name" value="DNA/RNA polymerases"/>
    <property type="match status" value="1"/>
</dbReference>
<comment type="similarity">
    <text evidence="1">Belongs to the beta type-B retroviral polymerase family. HERV class-II K(HML-2) pol subfamily.</text>
</comment>
<dbReference type="InterPro" id="IPR021109">
    <property type="entry name" value="Peptidase_aspartic_dom_sf"/>
</dbReference>
<protein>
    <recommendedName>
        <fullName evidence="10">Gypsy retrotransposon integrase-like protein 1</fullName>
        <ecNumber evidence="3">2.7.7.49</ecNumber>
        <ecNumber evidence="2">3.1.26.4</ecNumber>
    </recommendedName>
</protein>
<keyword evidence="7" id="KW-0255">Endonuclease</keyword>
<evidence type="ECO:0000256" key="4">
    <source>
        <dbReference type="ARBA" id="ARBA00022679"/>
    </source>
</evidence>
<dbReference type="PROSITE" id="PS50994">
    <property type="entry name" value="INTEGRASE"/>
    <property type="match status" value="1"/>
</dbReference>
<evidence type="ECO:0000256" key="10">
    <source>
        <dbReference type="ARBA" id="ARBA00039658"/>
    </source>
</evidence>
<evidence type="ECO:0000256" key="8">
    <source>
        <dbReference type="ARBA" id="ARBA00022801"/>
    </source>
</evidence>
<dbReference type="CDD" id="cd09274">
    <property type="entry name" value="RNase_HI_RT_Ty3"/>
    <property type="match status" value="1"/>
</dbReference>
<keyword evidence="15" id="KW-1185">Reference proteome</keyword>
<dbReference type="SUPFAM" id="SSF50630">
    <property type="entry name" value="Acid proteases"/>
    <property type="match status" value="1"/>
</dbReference>
<keyword evidence="5" id="KW-0548">Nucleotidyltransferase</keyword>
<evidence type="ECO:0000256" key="5">
    <source>
        <dbReference type="ARBA" id="ARBA00022695"/>
    </source>
</evidence>
<dbReference type="Gene3D" id="2.40.70.10">
    <property type="entry name" value="Acid Proteases"/>
    <property type="match status" value="1"/>
</dbReference>
<dbReference type="PANTHER" id="PTHR37984:SF14">
    <property type="entry name" value="RIBONUCLEASE H"/>
    <property type="match status" value="1"/>
</dbReference>
<evidence type="ECO:0000256" key="1">
    <source>
        <dbReference type="ARBA" id="ARBA00010879"/>
    </source>
</evidence>
<dbReference type="PROSITE" id="PS50878">
    <property type="entry name" value="RT_POL"/>
    <property type="match status" value="1"/>
</dbReference>
<evidence type="ECO:0000313" key="15">
    <source>
        <dbReference type="Proteomes" id="UP001059041"/>
    </source>
</evidence>
<evidence type="ECO:0000256" key="7">
    <source>
        <dbReference type="ARBA" id="ARBA00022759"/>
    </source>
</evidence>
<proteinExistence type="inferred from homology"/>
<dbReference type="InterPro" id="IPR041588">
    <property type="entry name" value="Integrase_H2C2"/>
</dbReference>
<evidence type="ECO:0000256" key="2">
    <source>
        <dbReference type="ARBA" id="ARBA00012180"/>
    </source>
</evidence>
<keyword evidence="6" id="KW-0540">Nuclease</keyword>
<gene>
    <name evidence="14" type="ORF">IRJ41_020631</name>
</gene>
<evidence type="ECO:0000259" key="12">
    <source>
        <dbReference type="PROSITE" id="PS50878"/>
    </source>
</evidence>
<dbReference type="Gene3D" id="3.30.70.270">
    <property type="match status" value="2"/>
</dbReference>
<dbReference type="InterPro" id="IPR050951">
    <property type="entry name" value="Retrovirus_Pol_polyprotein"/>
</dbReference>
<dbReference type="GO" id="GO:0003964">
    <property type="term" value="F:RNA-directed DNA polymerase activity"/>
    <property type="evidence" value="ECO:0007669"/>
    <property type="project" value="UniProtKB-KW"/>
</dbReference>
<feature type="compositionally biased region" description="Basic and acidic residues" evidence="11">
    <location>
        <begin position="1169"/>
        <end position="1183"/>
    </location>
</feature>